<dbReference type="InterPro" id="IPR029903">
    <property type="entry name" value="RmlD-like-bd"/>
</dbReference>
<dbReference type="UniPathway" id="UPA00315">
    <property type="reaction ID" value="UER00080"/>
</dbReference>
<evidence type="ECO:0000256" key="2">
    <source>
        <dbReference type="ARBA" id="ARBA00008656"/>
    </source>
</evidence>
<evidence type="ECO:0000256" key="6">
    <source>
        <dbReference type="ARBA" id="ARBA00046786"/>
    </source>
</evidence>
<feature type="region of interest" description="Disordered" evidence="7">
    <location>
        <begin position="81"/>
        <end position="117"/>
    </location>
</feature>
<organism evidence="9 10">
    <name type="scientific">Stylophora pistillata</name>
    <name type="common">Smooth cauliflower coral</name>
    <dbReference type="NCBI Taxonomy" id="50429"/>
    <lineage>
        <taxon>Eukaryota</taxon>
        <taxon>Metazoa</taxon>
        <taxon>Cnidaria</taxon>
        <taxon>Anthozoa</taxon>
        <taxon>Hexacorallia</taxon>
        <taxon>Scleractinia</taxon>
        <taxon>Astrocoeniina</taxon>
        <taxon>Pocilloporidae</taxon>
        <taxon>Stylophora</taxon>
    </lineage>
</organism>
<dbReference type="AlphaFoldDB" id="A0A2B4SYT1"/>
<feature type="domain" description="RmlD-like substrate binding" evidence="8">
    <location>
        <begin position="651"/>
        <end position="774"/>
    </location>
</feature>
<evidence type="ECO:0000259" key="8">
    <source>
        <dbReference type="Pfam" id="PF04321"/>
    </source>
</evidence>
<dbReference type="PANTHER" id="PTHR10491">
    <property type="entry name" value="DTDP-4-DEHYDRORHAMNOSE REDUCTASE"/>
    <property type="match status" value="1"/>
</dbReference>
<feature type="compositionally biased region" description="Low complexity" evidence="7">
    <location>
        <begin position="95"/>
        <end position="108"/>
    </location>
</feature>
<evidence type="ECO:0000256" key="3">
    <source>
        <dbReference type="ARBA" id="ARBA00021596"/>
    </source>
</evidence>
<dbReference type="GO" id="GO:0006556">
    <property type="term" value="P:S-adenosylmethionine biosynthetic process"/>
    <property type="evidence" value="ECO:0007669"/>
    <property type="project" value="UniProtKB-UniPathway"/>
</dbReference>
<sequence>MATCSYSKLVGGLCGPSVSDLGNVHCTFIGECHKDIQGHLKLTNVKDSSLDEARFLLARAAICKQCRTRLSIQRKDDEVTLTAPKFRDGTHGNNEYEGPESTSSSPGEPRLDDEADQLSQSMSQLFIEEETSLYLPEDTGSCGETSSAEDQRTQGAQRTKLNEFLSACNVGSTIGVYKKKWQDTSLRTRRSRVSKAKESIVAALNVIVPGNAGPLWEALKASKSVENALGIAEESQSDRKYLESLAETYNNASSWATRRQLLSVMSDLTTFEKIQAYIPSVTEFKFALARRHKKEYGRGVPLPLRKSPRMCVDSNQLDHFISFITRPHIIEDLSFGQRYLHLSSGKVLETPNVIRNMIPQRIVKQYIQYCYETNFKPFGPSTMLRILSCCSVTVRKSLQGLDYIAAEGAKGFDDLHRILDRLGEFGLRRDRAHVAESATIADHCTTYALSDSEEGPFRSTCNHSHDKHCMQCEILKDVLEKFENCFVHCEVSPEELDDLTYSCLQAVDSIKGWKAHQLRSCKQDEARTSILNTLDEKSVHVTQDWAMKFLPQKYRESHSDWFAKRGISWHINVVTRKIKQCFQHQAFVHVLENCKQDSYSVVRIIEHTLRTLKLEHPELTNAFLRQGNAVCYHSAEMLASCAQMESKTVLFDAVKQEEKPAIIDDYQIRYPTLVDDVAAVCKFIAEKHITDHTMTGIWHWSSTEAMSKYSMACHMAEIFDLPHSHLTANPNPPTGTPRPHNTALECSRLETMMQDGGASMRTPFKQAIKRCLQPFV</sequence>
<dbReference type="Proteomes" id="UP000225706">
    <property type="component" value="Unassembled WGS sequence"/>
</dbReference>
<evidence type="ECO:0000256" key="4">
    <source>
        <dbReference type="ARBA" id="ARBA00029977"/>
    </source>
</evidence>
<gene>
    <name evidence="9" type="primary">mat2b</name>
    <name evidence="9" type="ORF">AWC38_SpisGene746</name>
</gene>
<dbReference type="InterPro" id="IPR036291">
    <property type="entry name" value="NAD(P)-bd_dom_sf"/>
</dbReference>
<keyword evidence="9" id="KW-0808">Transferase</keyword>
<keyword evidence="10" id="KW-1185">Reference proteome</keyword>
<protein>
    <recommendedName>
        <fullName evidence="3">Methionine adenosyltransferase 2 subunit beta</fullName>
    </recommendedName>
    <alternativeName>
        <fullName evidence="4">Methionine adenosyltransferase II beta</fullName>
    </alternativeName>
</protein>
<dbReference type="GO" id="GO:0048269">
    <property type="term" value="C:methionine adenosyltransferase complex"/>
    <property type="evidence" value="ECO:0007669"/>
    <property type="project" value="TreeGrafter"/>
</dbReference>
<comment type="subunit">
    <text evidence="6">Heterotrimer; composed of a catalytic MAT2A homodimer that binds one regulatory MAT2B chain. Heterohexamer; composed of a central, catalytic MAT2A homotetramer flanked on either side by a regulatory MAT2B chain. NADP binding increases the affinity for MAT2A.</text>
</comment>
<evidence type="ECO:0000256" key="7">
    <source>
        <dbReference type="SAM" id="MobiDB-lite"/>
    </source>
</evidence>
<dbReference type="PANTHER" id="PTHR10491:SF4">
    <property type="entry name" value="METHIONINE ADENOSYLTRANSFERASE 2 SUBUNIT BETA"/>
    <property type="match status" value="1"/>
</dbReference>
<reference evidence="10" key="1">
    <citation type="journal article" date="2017" name="bioRxiv">
        <title>Comparative analysis of the genomes of Stylophora pistillata and Acropora digitifera provides evidence for extensive differences between species of corals.</title>
        <authorList>
            <person name="Voolstra C.R."/>
            <person name="Li Y."/>
            <person name="Liew Y.J."/>
            <person name="Baumgarten S."/>
            <person name="Zoccola D."/>
            <person name="Flot J.-F."/>
            <person name="Tambutte S."/>
            <person name="Allemand D."/>
            <person name="Aranda M."/>
        </authorList>
    </citation>
    <scope>NUCLEOTIDE SEQUENCE [LARGE SCALE GENOMIC DNA]</scope>
</reference>
<comment type="similarity">
    <text evidence="2">Belongs to the dTDP-4-dehydrorhamnose reductase family. MAT2B subfamily.</text>
</comment>
<dbReference type="GO" id="GO:0048270">
    <property type="term" value="F:methionine adenosyltransferase regulator activity"/>
    <property type="evidence" value="ECO:0007669"/>
    <property type="project" value="TreeGrafter"/>
</dbReference>
<dbReference type="SUPFAM" id="SSF51735">
    <property type="entry name" value="NAD(P)-binding Rossmann-fold domains"/>
    <property type="match status" value="1"/>
</dbReference>
<name>A0A2B4SYT1_STYPI</name>
<dbReference type="OrthoDB" id="6235964at2759"/>
<evidence type="ECO:0000256" key="1">
    <source>
        <dbReference type="ARBA" id="ARBA00005224"/>
    </source>
</evidence>
<dbReference type="InterPro" id="IPR005913">
    <property type="entry name" value="dTDP_dehydrorham_reduct"/>
</dbReference>
<evidence type="ECO:0000256" key="5">
    <source>
        <dbReference type="ARBA" id="ARBA00045998"/>
    </source>
</evidence>
<comment type="caution">
    <text evidence="9">The sequence shown here is derived from an EMBL/GenBank/DDBJ whole genome shotgun (WGS) entry which is preliminary data.</text>
</comment>
<accession>A0A2B4SYT1</accession>
<proteinExistence type="inferred from homology"/>
<evidence type="ECO:0000313" key="10">
    <source>
        <dbReference type="Proteomes" id="UP000225706"/>
    </source>
</evidence>
<dbReference type="GO" id="GO:0016740">
    <property type="term" value="F:transferase activity"/>
    <property type="evidence" value="ECO:0007669"/>
    <property type="project" value="UniProtKB-KW"/>
</dbReference>
<dbReference type="Pfam" id="PF04321">
    <property type="entry name" value="RmlD_sub_bind"/>
    <property type="match status" value="1"/>
</dbReference>
<evidence type="ECO:0000313" key="9">
    <source>
        <dbReference type="EMBL" id="PFX34329.1"/>
    </source>
</evidence>
<dbReference type="EMBL" id="LSMT01000005">
    <property type="protein sequence ID" value="PFX34329.1"/>
    <property type="molecule type" value="Genomic_DNA"/>
</dbReference>
<comment type="function">
    <text evidence="5">Regulatory subunit of S-adenosylmethionine synthetase 2, an enzyme that catalyzes the formation of S-adenosylmethionine from methionine and ATP. Regulates MAT2A catalytic activity by changing its kinetic properties, increasing its affinity for L-methionine. Can bind NADP (in vitro).</text>
</comment>
<feature type="compositionally biased region" description="Polar residues" evidence="7">
    <location>
        <begin position="142"/>
        <end position="156"/>
    </location>
</feature>
<dbReference type="Gene3D" id="3.40.50.720">
    <property type="entry name" value="NAD(P)-binding Rossmann-like Domain"/>
    <property type="match status" value="1"/>
</dbReference>
<comment type="pathway">
    <text evidence="1">Amino-acid biosynthesis; S-adenosyl-L-methionine biosynthesis; S-adenosyl-L-methionine from L-methionine: step 1/1.</text>
</comment>
<feature type="region of interest" description="Disordered" evidence="7">
    <location>
        <begin position="136"/>
        <end position="156"/>
    </location>
</feature>
<dbReference type="STRING" id="50429.A0A2B4SYT1"/>